<dbReference type="RefSeq" id="WP_034742665.1">
    <property type="nucleotide sequence ID" value="NZ_BAUT01000005.1"/>
</dbReference>
<dbReference type="STRING" id="1236970.JCM9140_915"/>
<dbReference type="EMBL" id="BAUT01000005">
    <property type="protein sequence ID" value="GAE24949.1"/>
    <property type="molecule type" value="Genomic_DNA"/>
</dbReference>
<dbReference type="Pfam" id="PF08892">
    <property type="entry name" value="YqcI_YcgG"/>
    <property type="match status" value="1"/>
</dbReference>
<comment type="caution">
    <text evidence="1">The sequence shown here is derived from an EMBL/GenBank/DDBJ whole genome shotgun (WGS) entry which is preliminary data.</text>
</comment>
<accession>W4Q0Q9</accession>
<dbReference type="AlphaFoldDB" id="W4Q0Q9"/>
<dbReference type="PANTHER" id="PTHR40045">
    <property type="entry name" value="YCGG FAMILY PROTEIN"/>
    <property type="match status" value="1"/>
</dbReference>
<gene>
    <name evidence="1" type="ORF">JCM9140_915</name>
</gene>
<dbReference type="InterPro" id="IPR014988">
    <property type="entry name" value="Uncharacterised_YqcI/YcgG"/>
</dbReference>
<name>W4Q0Q9_9BACI</name>
<dbReference type="Proteomes" id="UP000018890">
    <property type="component" value="Unassembled WGS sequence"/>
</dbReference>
<protein>
    <recommendedName>
        <fullName evidence="3">YqcI/YcgG family protein</fullName>
    </recommendedName>
</protein>
<evidence type="ECO:0000313" key="2">
    <source>
        <dbReference type="Proteomes" id="UP000018890"/>
    </source>
</evidence>
<organism evidence="1 2">
    <name type="scientific">Halalkalibacter wakoensis JCM 9140</name>
    <dbReference type="NCBI Taxonomy" id="1236970"/>
    <lineage>
        <taxon>Bacteria</taxon>
        <taxon>Bacillati</taxon>
        <taxon>Bacillota</taxon>
        <taxon>Bacilli</taxon>
        <taxon>Bacillales</taxon>
        <taxon>Bacillaceae</taxon>
        <taxon>Halalkalibacter</taxon>
    </lineage>
</organism>
<sequence length="250" mass="30250">MILHHLNDLIEDINLADWQQDAIDQFKKNMSNKENLFPCIPATQSFFLNHLRYAFVGDPRIPKTKYELADILKEYAIHSNVFGKYSSLIVFFQTPEDLASANMETFEQLFWEQLTHLHTLDEQKWPDVIPFDPDHNSWEFCFQNERFFMYCATPSHLHRKSRYFPYFLFAITPRWVLEQFDETPYYATKIRTAIRERLIQYDDIPPHTELRMYGDTHNLEWKQYFLRDDQTTLNTCPFLKMIQNKKKNKR</sequence>
<keyword evidence="2" id="KW-1185">Reference proteome</keyword>
<dbReference type="OrthoDB" id="112290at2"/>
<evidence type="ECO:0000313" key="1">
    <source>
        <dbReference type="EMBL" id="GAE24949.1"/>
    </source>
</evidence>
<dbReference type="PANTHER" id="PTHR40045:SF1">
    <property type="entry name" value="YQCI_YCGG FAMILY PROTEIN"/>
    <property type="match status" value="1"/>
</dbReference>
<proteinExistence type="predicted"/>
<evidence type="ECO:0008006" key="3">
    <source>
        <dbReference type="Google" id="ProtNLM"/>
    </source>
</evidence>
<reference evidence="1" key="1">
    <citation type="journal article" date="2014" name="Genome Announc.">
        <title>Draft Genome Sequences of Three Alkaliphilic Bacillus Strains, Bacillus wakoensis JCM 9140T, Bacillus akibai JCM 9157T, and Bacillus hemicellulosilyticus JCM 9152T.</title>
        <authorList>
            <person name="Yuki M."/>
            <person name="Oshima K."/>
            <person name="Suda W."/>
            <person name="Oshida Y."/>
            <person name="Kitamura K."/>
            <person name="Iida T."/>
            <person name="Hattori M."/>
            <person name="Ohkuma M."/>
        </authorList>
    </citation>
    <scope>NUCLEOTIDE SEQUENCE [LARGE SCALE GENOMIC DNA]</scope>
    <source>
        <strain evidence="1">JCM 9140</strain>
    </source>
</reference>